<dbReference type="GO" id="GO:0008033">
    <property type="term" value="P:tRNA processing"/>
    <property type="evidence" value="ECO:0007669"/>
    <property type="project" value="InterPro"/>
</dbReference>
<dbReference type="GO" id="GO:0005655">
    <property type="term" value="C:nucleolar ribonuclease P complex"/>
    <property type="evidence" value="ECO:0007669"/>
    <property type="project" value="TreeGrafter"/>
</dbReference>
<dbReference type="GO" id="GO:0034965">
    <property type="term" value="P:intronic box C/D snoRNA processing"/>
    <property type="evidence" value="ECO:0007669"/>
    <property type="project" value="TreeGrafter"/>
</dbReference>
<proteinExistence type="predicted"/>
<dbReference type="Proteomes" id="UP001305414">
    <property type="component" value="Unassembled WGS sequence"/>
</dbReference>
<gene>
    <name evidence="2" type="ORF">RRF57_003522</name>
</gene>
<keyword evidence="3" id="KW-1185">Reference proteome</keyword>
<protein>
    <submittedName>
        <fullName evidence="2">Uncharacterized protein</fullName>
    </submittedName>
</protein>
<organism evidence="2 3">
    <name type="scientific">Xylaria bambusicola</name>
    <dbReference type="NCBI Taxonomy" id="326684"/>
    <lineage>
        <taxon>Eukaryota</taxon>
        <taxon>Fungi</taxon>
        <taxon>Dikarya</taxon>
        <taxon>Ascomycota</taxon>
        <taxon>Pezizomycotina</taxon>
        <taxon>Sordariomycetes</taxon>
        <taxon>Xylariomycetidae</taxon>
        <taxon>Xylariales</taxon>
        <taxon>Xylariaceae</taxon>
        <taxon>Xylaria</taxon>
    </lineage>
</organism>
<name>A0AAN7UGM3_9PEZI</name>
<reference evidence="2 3" key="1">
    <citation type="submission" date="2023-10" db="EMBL/GenBank/DDBJ databases">
        <title>Draft genome sequence of Xylaria bambusicola isolate GMP-LS, the root and basal stem rot pathogen of sugarcane in Indonesia.</title>
        <authorList>
            <person name="Selvaraj P."/>
            <person name="Muralishankar V."/>
            <person name="Muruganantham S."/>
            <person name="Sp S."/>
            <person name="Haryani S."/>
            <person name="Lau K.J.X."/>
            <person name="Naqvi N.I."/>
        </authorList>
    </citation>
    <scope>NUCLEOTIDE SEQUENCE [LARGE SCALE GENOMIC DNA]</scope>
    <source>
        <strain evidence="2">GMP-LS</strain>
    </source>
</reference>
<dbReference type="GO" id="GO:0000172">
    <property type="term" value="C:ribonuclease MRP complex"/>
    <property type="evidence" value="ECO:0007669"/>
    <property type="project" value="TreeGrafter"/>
</dbReference>
<dbReference type="PANTHER" id="PTHR28272">
    <property type="entry name" value="RIBONUCLEASES P/MRP PROTEIN SUBUNIT POP3"/>
    <property type="match status" value="1"/>
</dbReference>
<evidence type="ECO:0000313" key="2">
    <source>
        <dbReference type="EMBL" id="KAK5627807.1"/>
    </source>
</evidence>
<feature type="region of interest" description="Disordered" evidence="1">
    <location>
        <begin position="61"/>
        <end position="90"/>
    </location>
</feature>
<dbReference type="AlphaFoldDB" id="A0AAN7UGM3"/>
<dbReference type="GO" id="GO:0006364">
    <property type="term" value="P:rRNA processing"/>
    <property type="evidence" value="ECO:0007669"/>
    <property type="project" value="InterPro"/>
</dbReference>
<dbReference type="Pfam" id="PF08228">
    <property type="entry name" value="RNase_P_pop3"/>
    <property type="match status" value="1"/>
</dbReference>
<sequence length="254" mass="28020">MTYRVQRLAMDKGLKRKTVFQLDTPYSTASWPHIAPDDQDTILELLCVLLSPLGHYRSQYIHASKGNRAKKRNRKEQSGQETAPPVPPVPELHSYVDIGLPCVSRCLQKTTSDALETTVSRDDRKPEQTSPGRFYSAIFVARSGQPNALSSHLPQMVAVASKSNPSQPPIRLVELPRGCEARLCESLGIPRVSCVGVCVGAPNSNALLDFTQEHVAIIKAPWFEEARDGEYRATKINSIETAIGVSKKSRKSAQ</sequence>
<comment type="caution">
    <text evidence="2">The sequence shown here is derived from an EMBL/GenBank/DDBJ whole genome shotgun (WGS) entry which is preliminary data.</text>
</comment>
<accession>A0AAN7UGM3</accession>
<feature type="compositionally biased region" description="Basic residues" evidence="1">
    <location>
        <begin position="65"/>
        <end position="74"/>
    </location>
</feature>
<dbReference type="EMBL" id="JAWHQM010000006">
    <property type="protein sequence ID" value="KAK5627807.1"/>
    <property type="molecule type" value="Genomic_DNA"/>
</dbReference>
<dbReference type="GO" id="GO:0004526">
    <property type="term" value="F:ribonuclease P activity"/>
    <property type="evidence" value="ECO:0007669"/>
    <property type="project" value="TreeGrafter"/>
</dbReference>
<evidence type="ECO:0000313" key="3">
    <source>
        <dbReference type="Proteomes" id="UP001305414"/>
    </source>
</evidence>
<dbReference type="GO" id="GO:0005829">
    <property type="term" value="C:cytosol"/>
    <property type="evidence" value="ECO:0007669"/>
    <property type="project" value="TreeGrafter"/>
</dbReference>
<evidence type="ECO:0000256" key="1">
    <source>
        <dbReference type="SAM" id="MobiDB-lite"/>
    </source>
</evidence>
<dbReference type="InterPro" id="IPR013241">
    <property type="entry name" value="RNase_P_Pop3"/>
</dbReference>
<dbReference type="PANTHER" id="PTHR28272:SF1">
    <property type="entry name" value="RIBONUCLEASES P_MRP PROTEIN SUBUNIT POP3"/>
    <property type="match status" value="1"/>
</dbReference>
<dbReference type="GO" id="GO:0000171">
    <property type="term" value="F:ribonuclease MRP activity"/>
    <property type="evidence" value="ECO:0007669"/>
    <property type="project" value="TreeGrafter"/>
</dbReference>